<feature type="region of interest" description="Disordered" evidence="1">
    <location>
        <begin position="1"/>
        <end position="21"/>
    </location>
</feature>
<dbReference type="Proteomes" id="UP000501179">
    <property type="component" value="Chromosome"/>
</dbReference>
<reference evidence="3 4" key="1">
    <citation type="submission" date="2020-03" db="EMBL/GenBank/DDBJ databases">
        <title>A novel species.</title>
        <authorList>
            <person name="Gao J."/>
        </authorList>
    </citation>
    <scope>NUCLEOTIDE SEQUENCE [LARGE SCALE GENOMIC DNA]</scope>
    <source>
        <strain evidence="3 4">QMT-12</strain>
    </source>
</reference>
<evidence type="ECO:0000259" key="2">
    <source>
        <dbReference type="Pfam" id="PF13392"/>
    </source>
</evidence>
<protein>
    <recommendedName>
        <fullName evidence="2">HNH nuclease domain-containing protein</fullName>
    </recommendedName>
</protein>
<dbReference type="KEGG" id="slia:HA039_22190"/>
<dbReference type="CDD" id="cd00085">
    <property type="entry name" value="HNHc"/>
    <property type="match status" value="1"/>
</dbReference>
<evidence type="ECO:0000256" key="1">
    <source>
        <dbReference type="SAM" id="MobiDB-lite"/>
    </source>
</evidence>
<feature type="domain" description="HNH nuclease" evidence="2">
    <location>
        <begin position="101"/>
        <end position="122"/>
    </location>
</feature>
<dbReference type="Pfam" id="PF13392">
    <property type="entry name" value="HNH_3"/>
    <property type="match status" value="1"/>
</dbReference>
<dbReference type="InterPro" id="IPR003615">
    <property type="entry name" value="HNH_nuc"/>
</dbReference>
<dbReference type="EMBL" id="CP050177">
    <property type="protein sequence ID" value="QIQ04635.1"/>
    <property type="molecule type" value="Genomic_DNA"/>
</dbReference>
<gene>
    <name evidence="3" type="ORF">HA039_22190</name>
</gene>
<organism evidence="3 4">
    <name type="scientific">Streptomyces liangshanensis</name>
    <dbReference type="NCBI Taxonomy" id="2717324"/>
    <lineage>
        <taxon>Bacteria</taxon>
        <taxon>Bacillati</taxon>
        <taxon>Actinomycetota</taxon>
        <taxon>Actinomycetes</taxon>
        <taxon>Kitasatosporales</taxon>
        <taxon>Streptomycetaceae</taxon>
        <taxon>Streptomyces</taxon>
    </lineage>
</organism>
<evidence type="ECO:0000313" key="3">
    <source>
        <dbReference type="EMBL" id="QIQ04635.1"/>
    </source>
</evidence>
<keyword evidence="4" id="KW-1185">Reference proteome</keyword>
<proteinExistence type="predicted"/>
<name>A0A6G9H2A2_9ACTN</name>
<dbReference type="AlphaFoldDB" id="A0A6G9H2A2"/>
<sequence>MPPSPYTRTRLTEAASSSRTMSEALTRLGVDTSHFTPRVRTARMRMNRNRRSAEEILVLTDEAHARRTPSSLLKRAMVDLGREESCALCGCGTVWRGRPLPLEVDHVNGDWSDNRRENLRLLYPNCHAVTPTWCRGGARRRTP</sequence>
<accession>A0A6G9H2A2</accession>
<evidence type="ECO:0000313" key="4">
    <source>
        <dbReference type="Proteomes" id="UP000501179"/>
    </source>
</evidence>